<protein>
    <submittedName>
        <fullName evidence="1">Uncharacterized protein</fullName>
    </submittedName>
</protein>
<dbReference type="RefSeq" id="WP_100257531.1">
    <property type="nucleotide sequence ID" value="NZ_CP011797.1"/>
</dbReference>
<sequence>MLSLKQLDSLFDTLWLLPNQLPNALAQWQSLLTTHLADSSERSAQEEQALAQMMAKWQSSLQQNKHLFEAHQQDLVAQLKQGDPSFLQSAQVKKFKDQAN</sequence>
<dbReference type="EMBL" id="CP011797">
    <property type="protein sequence ID" value="ATX77259.1"/>
    <property type="molecule type" value="Genomic_DNA"/>
</dbReference>
<gene>
    <name evidence="1" type="ORF">REIFOR_02125</name>
</gene>
<accession>A0A2K8KT58</accession>
<dbReference type="Proteomes" id="UP000229757">
    <property type="component" value="Chromosome"/>
</dbReference>
<dbReference type="AlphaFoldDB" id="A0A2K8KT58"/>
<keyword evidence="2" id="KW-1185">Reference proteome</keyword>
<organism evidence="1 2">
    <name type="scientific">Reinekea forsetii</name>
    <dbReference type="NCBI Taxonomy" id="1336806"/>
    <lineage>
        <taxon>Bacteria</taxon>
        <taxon>Pseudomonadati</taxon>
        <taxon>Pseudomonadota</taxon>
        <taxon>Gammaproteobacteria</taxon>
        <taxon>Oceanospirillales</taxon>
        <taxon>Saccharospirillaceae</taxon>
        <taxon>Reinekea</taxon>
    </lineage>
</organism>
<dbReference type="KEGG" id="rfo:REIFOR_02125"/>
<evidence type="ECO:0000313" key="2">
    <source>
        <dbReference type="Proteomes" id="UP000229757"/>
    </source>
</evidence>
<evidence type="ECO:0000313" key="1">
    <source>
        <dbReference type="EMBL" id="ATX77259.1"/>
    </source>
</evidence>
<proteinExistence type="predicted"/>
<reference evidence="1 2" key="1">
    <citation type="journal article" date="2017" name="Environ. Microbiol.">
        <title>Genomic and physiological analyses of 'Reinekea forsetii' reveal a versatile opportunistic lifestyle during spring algae blooms.</title>
        <authorList>
            <person name="Avci B."/>
            <person name="Hahnke R.L."/>
            <person name="Chafee M."/>
            <person name="Fischer T."/>
            <person name="Gruber-Vodicka H."/>
            <person name="Tegetmeyer H.E."/>
            <person name="Harder J."/>
            <person name="Fuchs B.M."/>
            <person name="Amann R.I."/>
            <person name="Teeling H."/>
        </authorList>
    </citation>
    <scope>NUCLEOTIDE SEQUENCE [LARGE SCALE GENOMIC DNA]</scope>
    <source>
        <strain evidence="1 2">Hel1_31_D35</strain>
    </source>
</reference>
<name>A0A2K8KT58_9GAMM</name>